<dbReference type="EC" id="4.2.1.20" evidence="3"/>
<evidence type="ECO:0000256" key="2">
    <source>
        <dbReference type="ARBA" id="ARBA00004733"/>
    </source>
</evidence>
<dbReference type="SUPFAM" id="SSF53686">
    <property type="entry name" value="Tryptophan synthase beta subunit-like PLP-dependent enzymes"/>
    <property type="match status" value="1"/>
</dbReference>
<evidence type="ECO:0000256" key="9">
    <source>
        <dbReference type="ARBA" id="ARBA00049047"/>
    </source>
</evidence>
<dbReference type="PANTHER" id="PTHR48077:SF3">
    <property type="entry name" value="TRYPTOPHAN SYNTHASE"/>
    <property type="match status" value="1"/>
</dbReference>
<evidence type="ECO:0000256" key="8">
    <source>
        <dbReference type="ARBA" id="ARBA00023239"/>
    </source>
</evidence>
<dbReference type="InterPro" id="IPR001926">
    <property type="entry name" value="TrpB-like_PALP"/>
</dbReference>
<dbReference type="InParanoid" id="A0A0C3IQ62"/>
<dbReference type="STRING" id="870435.A0A0C3IQ62"/>
<dbReference type="Proteomes" id="UP000054217">
    <property type="component" value="Unassembled WGS sequence"/>
</dbReference>
<dbReference type="GO" id="GO:0005737">
    <property type="term" value="C:cytoplasm"/>
    <property type="evidence" value="ECO:0007669"/>
    <property type="project" value="TreeGrafter"/>
</dbReference>
<comment type="cofactor">
    <cofactor evidence="1">
        <name>pyridoxal 5'-phosphate</name>
        <dbReference type="ChEBI" id="CHEBI:597326"/>
    </cofactor>
</comment>
<organism evidence="11 12">
    <name type="scientific">Pisolithus tinctorius Marx 270</name>
    <dbReference type="NCBI Taxonomy" id="870435"/>
    <lineage>
        <taxon>Eukaryota</taxon>
        <taxon>Fungi</taxon>
        <taxon>Dikarya</taxon>
        <taxon>Basidiomycota</taxon>
        <taxon>Agaricomycotina</taxon>
        <taxon>Agaricomycetes</taxon>
        <taxon>Agaricomycetidae</taxon>
        <taxon>Boletales</taxon>
        <taxon>Sclerodermatineae</taxon>
        <taxon>Pisolithaceae</taxon>
        <taxon>Pisolithus</taxon>
    </lineage>
</organism>
<accession>A0A0C3IQ62</accession>
<evidence type="ECO:0000256" key="1">
    <source>
        <dbReference type="ARBA" id="ARBA00001933"/>
    </source>
</evidence>
<evidence type="ECO:0000313" key="12">
    <source>
        <dbReference type="Proteomes" id="UP000054217"/>
    </source>
</evidence>
<dbReference type="InterPro" id="IPR011060">
    <property type="entry name" value="RibuloseP-bd_barrel"/>
</dbReference>
<dbReference type="InterPro" id="IPR036052">
    <property type="entry name" value="TrpB-like_PALP_sf"/>
</dbReference>
<dbReference type="SUPFAM" id="SSF51366">
    <property type="entry name" value="Ribulose-phoshate binding barrel"/>
    <property type="match status" value="1"/>
</dbReference>
<comment type="pathway">
    <text evidence="2">Amino-acid biosynthesis; L-tryptophan biosynthesis; L-tryptophan from chorismate: step 5/5.</text>
</comment>
<dbReference type="InterPro" id="IPR013785">
    <property type="entry name" value="Aldolase_TIM"/>
</dbReference>
<proteinExistence type="predicted"/>
<reference evidence="11 12" key="1">
    <citation type="submission" date="2014-04" db="EMBL/GenBank/DDBJ databases">
        <authorList>
            <consortium name="DOE Joint Genome Institute"/>
            <person name="Kuo A."/>
            <person name="Kohler A."/>
            <person name="Costa M.D."/>
            <person name="Nagy L.G."/>
            <person name="Floudas D."/>
            <person name="Copeland A."/>
            <person name="Barry K.W."/>
            <person name="Cichocki N."/>
            <person name="Veneault-Fourrey C."/>
            <person name="LaButti K."/>
            <person name="Lindquist E.A."/>
            <person name="Lipzen A."/>
            <person name="Lundell T."/>
            <person name="Morin E."/>
            <person name="Murat C."/>
            <person name="Sun H."/>
            <person name="Tunlid A."/>
            <person name="Henrissat B."/>
            <person name="Grigoriev I.V."/>
            <person name="Hibbett D.S."/>
            <person name="Martin F."/>
            <person name="Nordberg H.P."/>
            <person name="Cantor M.N."/>
            <person name="Hua S.X."/>
        </authorList>
    </citation>
    <scope>NUCLEOTIDE SEQUENCE [LARGE SCALE GENOMIC DNA]</scope>
    <source>
        <strain evidence="11 12">Marx 270</strain>
    </source>
</reference>
<dbReference type="HOGENOM" id="CLU_016734_3_0_1"/>
<feature type="domain" description="Tryptophan synthase beta chain-like PALP" evidence="10">
    <location>
        <begin position="183"/>
        <end position="460"/>
    </location>
</feature>
<dbReference type="Gene3D" id="3.20.20.70">
    <property type="entry name" value="Aldolase class I"/>
    <property type="match status" value="1"/>
</dbReference>
<keyword evidence="4" id="KW-0028">Amino-acid biosynthesis</keyword>
<evidence type="ECO:0000256" key="6">
    <source>
        <dbReference type="ARBA" id="ARBA00022898"/>
    </source>
</evidence>
<keyword evidence="12" id="KW-1185">Reference proteome</keyword>
<keyword evidence="6" id="KW-0663">Pyridoxal phosphate</keyword>
<protein>
    <recommendedName>
        <fullName evidence="3">tryptophan synthase</fullName>
        <ecNumber evidence="3">4.2.1.20</ecNumber>
    </recommendedName>
</protein>
<gene>
    <name evidence="11" type="ORF">M404DRAFT_30710</name>
</gene>
<reference evidence="12" key="2">
    <citation type="submission" date="2015-01" db="EMBL/GenBank/DDBJ databases">
        <title>Evolutionary Origins and Diversification of the Mycorrhizal Mutualists.</title>
        <authorList>
            <consortium name="DOE Joint Genome Institute"/>
            <consortium name="Mycorrhizal Genomics Consortium"/>
            <person name="Kohler A."/>
            <person name="Kuo A."/>
            <person name="Nagy L.G."/>
            <person name="Floudas D."/>
            <person name="Copeland A."/>
            <person name="Barry K.W."/>
            <person name="Cichocki N."/>
            <person name="Veneault-Fourrey C."/>
            <person name="LaButti K."/>
            <person name="Lindquist E.A."/>
            <person name="Lipzen A."/>
            <person name="Lundell T."/>
            <person name="Morin E."/>
            <person name="Murat C."/>
            <person name="Riley R."/>
            <person name="Ohm R."/>
            <person name="Sun H."/>
            <person name="Tunlid A."/>
            <person name="Henrissat B."/>
            <person name="Grigoriev I.V."/>
            <person name="Hibbett D.S."/>
            <person name="Martin F."/>
        </authorList>
    </citation>
    <scope>NUCLEOTIDE SEQUENCE [LARGE SCALE GENOMIC DNA]</scope>
    <source>
        <strain evidence="12">Marx 270</strain>
    </source>
</reference>
<dbReference type="Pfam" id="PF00290">
    <property type="entry name" value="Trp_syntA"/>
    <property type="match status" value="1"/>
</dbReference>
<evidence type="ECO:0000313" key="11">
    <source>
        <dbReference type="EMBL" id="KIN99092.1"/>
    </source>
</evidence>
<dbReference type="InterPro" id="IPR023026">
    <property type="entry name" value="Trp_synth_beta/beta-like"/>
</dbReference>
<evidence type="ECO:0000256" key="5">
    <source>
        <dbReference type="ARBA" id="ARBA00022822"/>
    </source>
</evidence>
<dbReference type="InterPro" id="IPR002028">
    <property type="entry name" value="Trp_synthase_suA"/>
</dbReference>
<evidence type="ECO:0000256" key="7">
    <source>
        <dbReference type="ARBA" id="ARBA00023141"/>
    </source>
</evidence>
<dbReference type="UniPathway" id="UPA00035">
    <property type="reaction ID" value="UER00044"/>
</dbReference>
<keyword evidence="7" id="KW-0057">Aromatic amino acid biosynthesis</keyword>
<keyword evidence="8" id="KW-0456">Lyase</keyword>
<evidence type="ECO:0000256" key="3">
    <source>
        <dbReference type="ARBA" id="ARBA00012043"/>
    </source>
</evidence>
<keyword evidence="5" id="KW-0822">Tryptophan biosynthesis</keyword>
<dbReference type="OrthoDB" id="10050244at2759"/>
<dbReference type="GO" id="GO:0004834">
    <property type="term" value="F:tryptophan synthase activity"/>
    <property type="evidence" value="ECO:0007669"/>
    <property type="project" value="UniProtKB-EC"/>
</dbReference>
<evidence type="ECO:0000256" key="4">
    <source>
        <dbReference type="ARBA" id="ARBA00022605"/>
    </source>
</evidence>
<sequence length="467" mass="51095">MPHLPDGNHRLFHQNGFMNSELPDIIARIRKHASVPLAVDFGVATCIHFDIAVEAEADGVVVGSRIVSLIKEAPAGQVPQLVENFCRGFKGSSPSNSSTAGVQSSRYHYPVVAVITRPTGMSLLPPRFCRYVLEAHYDCLLELEEASNATRNNPMFWDEFESHYGYMNCPSKLYDLAETRRSQPYGSHKINNAVGQILLAIRLGKTRVIAETGARQHGVATATVCACVGMECVIYMSADDVRRQALNVFCMRMLGAKVVAVESGSKTLKDAVNEAMGDWVTNLATTHFLIGSCYGHQPSLTIVRDYRKLIGREIKAEMKEATGKLPDVVVACVGGGSNAVGSFYEFIPDTSVHLVGVAAGGEGMYGYRRSATLARGKPGRRTISARFDYPGVGPEHPWWKDSKRAEYVVVTHEEALRGFCLCTQLKGIVPALEPLHALWEVIPRAKTLPKKTNSVICLSGRGDKDVE</sequence>
<comment type="catalytic activity">
    <reaction evidence="9">
        <text>(1S,2R)-1-C-(indol-3-yl)glycerol 3-phosphate + L-serine = D-glyceraldehyde 3-phosphate + L-tryptophan + H2O</text>
        <dbReference type="Rhea" id="RHEA:10532"/>
        <dbReference type="ChEBI" id="CHEBI:15377"/>
        <dbReference type="ChEBI" id="CHEBI:33384"/>
        <dbReference type="ChEBI" id="CHEBI:57912"/>
        <dbReference type="ChEBI" id="CHEBI:58866"/>
        <dbReference type="ChEBI" id="CHEBI:59776"/>
        <dbReference type="EC" id="4.2.1.20"/>
    </reaction>
</comment>
<name>A0A0C3IQ62_PISTI</name>
<evidence type="ECO:0000259" key="10">
    <source>
        <dbReference type="Pfam" id="PF00291"/>
    </source>
</evidence>
<dbReference type="Gene3D" id="3.40.50.1100">
    <property type="match status" value="2"/>
</dbReference>
<dbReference type="Pfam" id="PF00291">
    <property type="entry name" value="PALP"/>
    <property type="match status" value="1"/>
</dbReference>
<dbReference type="PANTHER" id="PTHR48077">
    <property type="entry name" value="TRYPTOPHAN SYNTHASE-RELATED"/>
    <property type="match status" value="1"/>
</dbReference>
<dbReference type="AlphaFoldDB" id="A0A0C3IQ62"/>
<dbReference type="EMBL" id="KN832008">
    <property type="protein sequence ID" value="KIN99092.1"/>
    <property type="molecule type" value="Genomic_DNA"/>
</dbReference>